<keyword evidence="1" id="KW-0436">Ligase</keyword>
<dbReference type="PANTHER" id="PTHR36039:SF2">
    <property type="entry name" value="RNA LIGASE_CYCLIC NUCLEOTIDE PHOSPHODIESTERASE FAMILY PROTEIN"/>
    <property type="match status" value="1"/>
</dbReference>
<protein>
    <submittedName>
        <fullName evidence="1">2'-5' RNA ligase</fullName>
    </submittedName>
</protein>
<keyword evidence="2" id="KW-1185">Reference proteome</keyword>
<evidence type="ECO:0000313" key="2">
    <source>
        <dbReference type="Proteomes" id="UP000661607"/>
    </source>
</evidence>
<dbReference type="Gene3D" id="3.90.1140.10">
    <property type="entry name" value="Cyclic phosphodiesterase"/>
    <property type="match status" value="1"/>
</dbReference>
<dbReference type="Pfam" id="PF13563">
    <property type="entry name" value="2_5_RNA_ligase2"/>
    <property type="match status" value="1"/>
</dbReference>
<dbReference type="EMBL" id="JADBEF010000001">
    <property type="protein sequence ID" value="MBE1564216.1"/>
    <property type="molecule type" value="Genomic_DNA"/>
</dbReference>
<gene>
    <name evidence="1" type="ORF">H4W81_006995</name>
</gene>
<dbReference type="InterPro" id="IPR009097">
    <property type="entry name" value="Cyclic_Pdiesterase"/>
</dbReference>
<reference evidence="1 2" key="1">
    <citation type="submission" date="2020-10" db="EMBL/GenBank/DDBJ databases">
        <title>Sequencing the genomes of 1000 actinobacteria strains.</title>
        <authorList>
            <person name="Klenk H.-P."/>
        </authorList>
    </citation>
    <scope>NUCLEOTIDE SEQUENCE [LARGE SCALE GENOMIC DNA]</scope>
    <source>
        <strain evidence="1 2">DSM 43748</strain>
    </source>
</reference>
<dbReference type="RefSeq" id="WP_192778637.1">
    <property type="nucleotide sequence ID" value="NZ_BAAASY010000008.1"/>
</dbReference>
<organism evidence="1 2">
    <name type="scientific">Nonomuraea africana</name>
    <dbReference type="NCBI Taxonomy" id="46171"/>
    <lineage>
        <taxon>Bacteria</taxon>
        <taxon>Bacillati</taxon>
        <taxon>Actinomycetota</taxon>
        <taxon>Actinomycetes</taxon>
        <taxon>Streptosporangiales</taxon>
        <taxon>Streptosporangiaceae</taxon>
        <taxon>Nonomuraea</taxon>
    </lineage>
</organism>
<proteinExistence type="predicted"/>
<dbReference type="PANTHER" id="PTHR36039">
    <property type="match status" value="1"/>
</dbReference>
<dbReference type="GO" id="GO:0016874">
    <property type="term" value="F:ligase activity"/>
    <property type="evidence" value="ECO:0007669"/>
    <property type="project" value="UniProtKB-KW"/>
</dbReference>
<dbReference type="Proteomes" id="UP000661607">
    <property type="component" value="Unassembled WGS sequence"/>
</dbReference>
<name>A0ABR9KQA8_9ACTN</name>
<dbReference type="SUPFAM" id="SSF55144">
    <property type="entry name" value="LigT-like"/>
    <property type="match status" value="1"/>
</dbReference>
<accession>A0ABR9KQA8</accession>
<sequence length="177" mass="19062">MAHAIEMFLDDHAEAAVHQLWEILDDHGLPSLATLTHRRHRPHVSLTVAESLTGTDLGDLRSVLAESRPTLKLSSLGLFPGAEGVLFLGATVTHELLTFHNRVHAALANQSIKHWPCYLPGNWVPHCTLAVGLKREEVVRATEVLHDFAPIVAVVSAIGSTDTTTGEITSFASGSIG</sequence>
<evidence type="ECO:0000313" key="1">
    <source>
        <dbReference type="EMBL" id="MBE1564216.1"/>
    </source>
</evidence>
<comment type="caution">
    <text evidence="1">The sequence shown here is derived from an EMBL/GenBank/DDBJ whole genome shotgun (WGS) entry which is preliminary data.</text>
</comment>